<sequence>MEFVVQQICPISAQMGEPTLGHRVSQPSIVKINLETLTLASMDFVVLAQTQINVPMEELILAKLARHFSSAHNLGAMLVVSTVFVALPLQLVIAQMEELIWV</sequence>
<protein>
    <submittedName>
        <fullName evidence="2">Uncharacterized protein</fullName>
    </submittedName>
</protein>
<dbReference type="WBParaSite" id="JU765_v2.g12139.t1">
    <property type="protein sequence ID" value="JU765_v2.g12139.t1"/>
    <property type="gene ID" value="JU765_v2.g12139"/>
</dbReference>
<dbReference type="Proteomes" id="UP000887576">
    <property type="component" value="Unplaced"/>
</dbReference>
<organism evidence="1 2">
    <name type="scientific">Panagrolaimus sp. JU765</name>
    <dbReference type="NCBI Taxonomy" id="591449"/>
    <lineage>
        <taxon>Eukaryota</taxon>
        <taxon>Metazoa</taxon>
        <taxon>Ecdysozoa</taxon>
        <taxon>Nematoda</taxon>
        <taxon>Chromadorea</taxon>
        <taxon>Rhabditida</taxon>
        <taxon>Tylenchina</taxon>
        <taxon>Panagrolaimomorpha</taxon>
        <taxon>Panagrolaimoidea</taxon>
        <taxon>Panagrolaimidae</taxon>
        <taxon>Panagrolaimus</taxon>
    </lineage>
</organism>
<name>A0AC34Q224_9BILA</name>
<accession>A0AC34Q224</accession>
<proteinExistence type="predicted"/>
<evidence type="ECO:0000313" key="2">
    <source>
        <dbReference type="WBParaSite" id="JU765_v2.g12139.t1"/>
    </source>
</evidence>
<evidence type="ECO:0000313" key="1">
    <source>
        <dbReference type="Proteomes" id="UP000887576"/>
    </source>
</evidence>
<reference evidence="2" key="1">
    <citation type="submission" date="2022-11" db="UniProtKB">
        <authorList>
            <consortium name="WormBaseParasite"/>
        </authorList>
    </citation>
    <scope>IDENTIFICATION</scope>
</reference>